<feature type="chain" id="PRO_5042019887" evidence="2">
    <location>
        <begin position="24"/>
        <end position="286"/>
    </location>
</feature>
<organism evidence="3 4">
    <name type="scientific">Petrolisthes cinctipes</name>
    <name type="common">Flat porcelain crab</name>
    <dbReference type="NCBI Taxonomy" id="88211"/>
    <lineage>
        <taxon>Eukaryota</taxon>
        <taxon>Metazoa</taxon>
        <taxon>Ecdysozoa</taxon>
        <taxon>Arthropoda</taxon>
        <taxon>Crustacea</taxon>
        <taxon>Multicrustacea</taxon>
        <taxon>Malacostraca</taxon>
        <taxon>Eumalacostraca</taxon>
        <taxon>Eucarida</taxon>
        <taxon>Decapoda</taxon>
        <taxon>Pleocyemata</taxon>
        <taxon>Anomura</taxon>
        <taxon>Galatheoidea</taxon>
        <taxon>Porcellanidae</taxon>
        <taxon>Petrolisthes</taxon>
    </lineage>
</organism>
<evidence type="ECO:0000313" key="4">
    <source>
        <dbReference type="Proteomes" id="UP001286313"/>
    </source>
</evidence>
<sequence>MLCLPALYINLVIITTVLDAGAAQDVMKGDEGEVPWVSPQWWWLSPLLSLPLPPLPPPPPTTTSTNINTNPDALSLILPLEASRDQQDQLPSSQHQQVNKRGVESCGEVTGRSGVVGGEIRCRRGGGVVPRLTGDEVRHSWSNDYMSVHRAMVHFSQQQQLAGPEVCRDLSVQLFEVDLREHQLEPLWVRETSHLGMCPSMLQERRFGANVWPPAVAEVKCLCLQESCSNLGVDFKCQAVQRPVLTWVRHHHHHNFVPSREMVTVGCVCVRRTSLHARFSVSALQS</sequence>
<proteinExistence type="predicted"/>
<dbReference type="SUPFAM" id="SSF57501">
    <property type="entry name" value="Cystine-knot cytokines"/>
    <property type="match status" value="1"/>
</dbReference>
<gene>
    <name evidence="3" type="ORF">Pcinc_030595</name>
</gene>
<feature type="compositionally biased region" description="Low complexity" evidence="1">
    <location>
        <begin position="88"/>
        <end position="97"/>
    </location>
</feature>
<accession>A0AAE1K5U5</accession>
<comment type="caution">
    <text evidence="3">The sequence shown here is derived from an EMBL/GenBank/DDBJ whole genome shotgun (WGS) entry which is preliminary data.</text>
</comment>
<evidence type="ECO:0000256" key="2">
    <source>
        <dbReference type="SAM" id="SignalP"/>
    </source>
</evidence>
<keyword evidence="4" id="KW-1185">Reference proteome</keyword>
<feature type="region of interest" description="Disordered" evidence="1">
    <location>
        <begin position="85"/>
        <end position="105"/>
    </location>
</feature>
<dbReference type="AlphaFoldDB" id="A0AAE1K5U5"/>
<dbReference type="Proteomes" id="UP001286313">
    <property type="component" value="Unassembled WGS sequence"/>
</dbReference>
<name>A0AAE1K5U5_PETCI</name>
<reference evidence="3" key="1">
    <citation type="submission" date="2023-10" db="EMBL/GenBank/DDBJ databases">
        <title>Genome assemblies of two species of porcelain crab, Petrolisthes cinctipes and Petrolisthes manimaculis (Anomura: Porcellanidae).</title>
        <authorList>
            <person name="Angst P."/>
        </authorList>
    </citation>
    <scope>NUCLEOTIDE SEQUENCE</scope>
    <source>
        <strain evidence="3">PB745_01</strain>
        <tissue evidence="3">Gill</tissue>
    </source>
</reference>
<dbReference type="EMBL" id="JAWQEG010003973">
    <property type="protein sequence ID" value="KAK3863663.1"/>
    <property type="molecule type" value="Genomic_DNA"/>
</dbReference>
<dbReference type="InterPro" id="IPR029034">
    <property type="entry name" value="Cystine-knot_cytokine"/>
</dbReference>
<evidence type="ECO:0000256" key="1">
    <source>
        <dbReference type="SAM" id="MobiDB-lite"/>
    </source>
</evidence>
<keyword evidence="2" id="KW-0732">Signal</keyword>
<feature type="signal peptide" evidence="2">
    <location>
        <begin position="1"/>
        <end position="23"/>
    </location>
</feature>
<protein>
    <submittedName>
        <fullName evidence="3">Uncharacterized protein</fullName>
    </submittedName>
</protein>
<evidence type="ECO:0000313" key="3">
    <source>
        <dbReference type="EMBL" id="KAK3863663.1"/>
    </source>
</evidence>
<dbReference type="Gene3D" id="2.10.90.10">
    <property type="entry name" value="Cystine-knot cytokines"/>
    <property type="match status" value="1"/>
</dbReference>